<comment type="subcellular location">
    <subcellularLocation>
        <location evidence="1">Nucleus</location>
    </subcellularLocation>
</comment>
<evidence type="ECO:0000313" key="15">
    <source>
        <dbReference type="EMBL" id="JAS33503.1"/>
    </source>
</evidence>
<evidence type="ECO:0000313" key="14">
    <source>
        <dbReference type="EMBL" id="JAS32472.1"/>
    </source>
</evidence>
<protein>
    <recommendedName>
        <fullName evidence="16">MRG domain-containing protein</fullName>
    </recommendedName>
</protein>
<name>A0A1B6E3G2_9HEMI</name>
<dbReference type="AlphaFoldDB" id="A0A1B6E3G2"/>
<feature type="compositionally biased region" description="Basic and acidic residues" evidence="7">
    <location>
        <begin position="120"/>
        <end position="289"/>
    </location>
</feature>
<reference evidence="14" key="1">
    <citation type="submission" date="2015-12" db="EMBL/GenBank/DDBJ databases">
        <title>De novo transcriptome assembly of four potential Pierce s Disease insect vectors from Arizona vineyards.</title>
        <authorList>
            <person name="Tassone E.E."/>
        </authorList>
    </citation>
    <scope>NUCLEOTIDE SEQUENCE</scope>
</reference>
<evidence type="ECO:0008006" key="16">
    <source>
        <dbReference type="Google" id="ProtNLM"/>
    </source>
</evidence>
<keyword evidence="4" id="KW-0805">Transcription regulation</keyword>
<evidence type="ECO:0000313" key="8">
    <source>
        <dbReference type="EMBL" id="JAS12941.1"/>
    </source>
</evidence>
<dbReference type="InterPro" id="IPR012423">
    <property type="entry name" value="Eaf7/MRGBP"/>
</dbReference>
<keyword evidence="6" id="KW-0539">Nucleus</keyword>
<evidence type="ECO:0000256" key="2">
    <source>
        <dbReference type="ARBA" id="ARBA00007117"/>
    </source>
</evidence>
<proteinExistence type="inferred from homology"/>
<dbReference type="GO" id="GO:0006357">
    <property type="term" value="P:regulation of transcription by RNA polymerase II"/>
    <property type="evidence" value="ECO:0007669"/>
    <property type="project" value="TreeGrafter"/>
</dbReference>
<evidence type="ECO:0000313" key="11">
    <source>
        <dbReference type="EMBL" id="JAS27047.1"/>
    </source>
</evidence>
<dbReference type="EMBL" id="GEDC01003795">
    <property type="protein sequence ID" value="JAS33503.1"/>
    <property type="molecule type" value="Transcribed_RNA"/>
</dbReference>
<dbReference type="GO" id="GO:0006325">
    <property type="term" value="P:chromatin organization"/>
    <property type="evidence" value="ECO:0007669"/>
    <property type="project" value="UniProtKB-KW"/>
</dbReference>
<feature type="compositionally biased region" description="Basic and acidic residues" evidence="7">
    <location>
        <begin position="311"/>
        <end position="347"/>
    </location>
</feature>
<keyword evidence="3" id="KW-0156">Chromatin regulator</keyword>
<dbReference type="EMBL" id="GEDC01019456">
    <property type="protein sequence ID" value="JAS17842.1"/>
    <property type="molecule type" value="Transcribed_RNA"/>
</dbReference>
<evidence type="ECO:0000313" key="13">
    <source>
        <dbReference type="EMBL" id="JAS31214.1"/>
    </source>
</evidence>
<keyword evidence="5" id="KW-0804">Transcription</keyword>
<feature type="compositionally biased region" description="Polar residues" evidence="7">
    <location>
        <begin position="357"/>
        <end position="368"/>
    </location>
</feature>
<dbReference type="EMBL" id="GEDC01006084">
    <property type="protein sequence ID" value="JAS31214.1"/>
    <property type="molecule type" value="Transcribed_RNA"/>
</dbReference>
<evidence type="ECO:0000313" key="12">
    <source>
        <dbReference type="EMBL" id="JAS27077.1"/>
    </source>
</evidence>
<dbReference type="GO" id="GO:0005634">
    <property type="term" value="C:nucleus"/>
    <property type="evidence" value="ECO:0007669"/>
    <property type="project" value="UniProtKB-SubCell"/>
</dbReference>
<organism evidence="14">
    <name type="scientific">Clastoptera arizonana</name>
    <name type="common">Arizona spittle bug</name>
    <dbReference type="NCBI Taxonomy" id="38151"/>
    <lineage>
        <taxon>Eukaryota</taxon>
        <taxon>Metazoa</taxon>
        <taxon>Ecdysozoa</taxon>
        <taxon>Arthropoda</taxon>
        <taxon>Hexapoda</taxon>
        <taxon>Insecta</taxon>
        <taxon>Pterygota</taxon>
        <taxon>Neoptera</taxon>
        <taxon>Paraneoptera</taxon>
        <taxon>Hemiptera</taxon>
        <taxon>Auchenorrhyncha</taxon>
        <taxon>Cercopoidea</taxon>
        <taxon>Clastopteridae</taxon>
        <taxon>Clastoptera</taxon>
    </lineage>
</organism>
<dbReference type="EMBL" id="GEDC01004826">
    <property type="protein sequence ID" value="JAS32472.1"/>
    <property type="molecule type" value="Transcribed_RNA"/>
</dbReference>
<evidence type="ECO:0000256" key="4">
    <source>
        <dbReference type="ARBA" id="ARBA00023015"/>
    </source>
</evidence>
<evidence type="ECO:0000256" key="5">
    <source>
        <dbReference type="ARBA" id="ARBA00023163"/>
    </source>
</evidence>
<dbReference type="PANTHER" id="PTHR13581">
    <property type="entry name" value="MRG-BINDING PROTEIN"/>
    <property type="match status" value="1"/>
</dbReference>
<feature type="region of interest" description="Disordered" evidence="7">
    <location>
        <begin position="113"/>
        <end position="380"/>
    </location>
</feature>
<dbReference type="EMBL" id="GEDC01018138">
    <property type="protein sequence ID" value="JAS19160.1"/>
    <property type="molecule type" value="Transcribed_RNA"/>
</dbReference>
<evidence type="ECO:0000256" key="1">
    <source>
        <dbReference type="ARBA" id="ARBA00004123"/>
    </source>
</evidence>
<evidence type="ECO:0000313" key="9">
    <source>
        <dbReference type="EMBL" id="JAS17842.1"/>
    </source>
</evidence>
<dbReference type="EMBL" id="GEDC01010251">
    <property type="protein sequence ID" value="JAS27047.1"/>
    <property type="molecule type" value="Transcribed_RNA"/>
</dbReference>
<comment type="similarity">
    <text evidence="2">Belongs to the EAF7 family.</text>
</comment>
<accession>A0A1B6E3G2</accession>
<evidence type="ECO:0000256" key="3">
    <source>
        <dbReference type="ARBA" id="ARBA00022853"/>
    </source>
</evidence>
<evidence type="ECO:0000256" key="6">
    <source>
        <dbReference type="ARBA" id="ARBA00023242"/>
    </source>
</evidence>
<evidence type="ECO:0000313" key="10">
    <source>
        <dbReference type="EMBL" id="JAS19160.1"/>
    </source>
</evidence>
<gene>
    <name evidence="10" type="ORF">g.25473</name>
    <name evidence="14" type="ORF">g.25475</name>
    <name evidence="15" type="ORF">g.25476</name>
    <name evidence="13" type="ORF">g.25478</name>
    <name evidence="11" type="ORF">g.25480</name>
    <name evidence="8" type="ORF">g.25482</name>
    <name evidence="12" type="ORF">g.25483</name>
    <name evidence="9" type="ORF">g.25484</name>
</gene>
<dbReference type="Pfam" id="PF07904">
    <property type="entry name" value="Eaf7"/>
    <property type="match status" value="1"/>
</dbReference>
<dbReference type="GO" id="GO:0035267">
    <property type="term" value="C:NuA4 histone acetyltransferase complex"/>
    <property type="evidence" value="ECO:0007669"/>
    <property type="project" value="TreeGrafter"/>
</dbReference>
<dbReference type="PANTHER" id="PTHR13581:SF5">
    <property type="entry name" value="MRG_MORF4L-BINDING PROTEIN"/>
    <property type="match status" value="1"/>
</dbReference>
<dbReference type="EMBL" id="GEDC01010221">
    <property type="protein sequence ID" value="JAS27077.1"/>
    <property type="molecule type" value="Transcribed_RNA"/>
</dbReference>
<dbReference type="EMBL" id="GEDC01024357">
    <property type="protein sequence ID" value="JAS12941.1"/>
    <property type="molecule type" value="Transcribed_RNA"/>
</dbReference>
<sequence>MNDQGKLENDHLEWTPDLEVSLFYSIVGHKPVGPNRYFEMYFIHKNFCNYISKEVNVSVLWKKLGTMFDLATLDESESFNIKDDVFSLPRSIFGEYIDKVKLGIKDTDHCQTASLKHNSGKRDTKDKKVPKEKQDIVIEKDKKEEEKSEEKDVQKKNERVKKEQKDKKSPKKESLDKKINDYFKRDDSKKPENSKKSDQKVELTKQTRVEILKREAQFEKQKDTDKKLDSKKIEPKNHDKKIDLNTEKVSDKKLEKKPDLKTTDKKIESNKFSNKKVDKKIDKKVDRNASKIVESNVIDKPTDVIGKIHGKLNDSPKKIKDKKEIDGDRESPGLKKLKDTSSDETLKRPKGRHTRNSNDANIKPSTSPVTPPPGKRRRIL</sequence>
<evidence type="ECO:0000256" key="7">
    <source>
        <dbReference type="SAM" id="MobiDB-lite"/>
    </source>
</evidence>